<protein>
    <submittedName>
        <fullName evidence="1">Uncharacterized protein</fullName>
    </submittedName>
</protein>
<keyword evidence="2" id="KW-1185">Reference proteome</keyword>
<organism evidence="1 2">
    <name type="scientific">Zosterops borbonicus</name>
    <dbReference type="NCBI Taxonomy" id="364589"/>
    <lineage>
        <taxon>Eukaryota</taxon>
        <taxon>Metazoa</taxon>
        <taxon>Chordata</taxon>
        <taxon>Craniata</taxon>
        <taxon>Vertebrata</taxon>
        <taxon>Euteleostomi</taxon>
        <taxon>Archelosauria</taxon>
        <taxon>Archosauria</taxon>
        <taxon>Dinosauria</taxon>
        <taxon>Saurischia</taxon>
        <taxon>Theropoda</taxon>
        <taxon>Coelurosauria</taxon>
        <taxon>Aves</taxon>
        <taxon>Neognathae</taxon>
        <taxon>Neoaves</taxon>
        <taxon>Telluraves</taxon>
        <taxon>Australaves</taxon>
        <taxon>Passeriformes</taxon>
        <taxon>Sylvioidea</taxon>
        <taxon>Zosteropidae</taxon>
        <taxon>Zosterops</taxon>
    </lineage>
</organism>
<sequence>MIFRIPLFDAEALKVWRGLLDRAKAPVSDGDLRRLYYFGKVKGFFAYDGALASIEAWSRFEQRAGGEKTAVLKLPGWLKVTELWFWPETVLNDSYPVCP</sequence>
<name>A0A8K1LGZ0_9PASS</name>
<reference evidence="1" key="1">
    <citation type="submission" date="2019-04" db="EMBL/GenBank/DDBJ databases">
        <title>Genome assembly of Zosterops borbonicus 15179.</title>
        <authorList>
            <person name="Leroy T."/>
            <person name="Anselmetti Y."/>
            <person name="Tilak M.-K."/>
            <person name="Nabholz B."/>
        </authorList>
    </citation>
    <scope>NUCLEOTIDE SEQUENCE</scope>
    <source>
        <strain evidence="1">HGM_15179</strain>
        <tissue evidence="1">Muscle</tissue>
    </source>
</reference>
<proteinExistence type="predicted"/>
<evidence type="ECO:0000313" key="1">
    <source>
        <dbReference type="EMBL" id="TRZ13655.1"/>
    </source>
</evidence>
<comment type="caution">
    <text evidence="1">The sequence shown here is derived from an EMBL/GenBank/DDBJ whole genome shotgun (WGS) entry which is preliminary data.</text>
</comment>
<accession>A0A8K1LGZ0</accession>
<dbReference type="Proteomes" id="UP000796761">
    <property type="component" value="Unassembled WGS sequence"/>
</dbReference>
<gene>
    <name evidence="1" type="ORF">HGM15179_013453</name>
</gene>
<evidence type="ECO:0000313" key="2">
    <source>
        <dbReference type="Proteomes" id="UP000796761"/>
    </source>
</evidence>
<dbReference type="AlphaFoldDB" id="A0A8K1LGZ0"/>
<dbReference type="EMBL" id="SWJQ01000490">
    <property type="protein sequence ID" value="TRZ13655.1"/>
    <property type="molecule type" value="Genomic_DNA"/>
</dbReference>